<dbReference type="InterPro" id="IPR011010">
    <property type="entry name" value="DNA_brk_join_enz"/>
</dbReference>
<comment type="caution">
    <text evidence="2">The sequence shown here is derived from an EMBL/GenBank/DDBJ whole genome shotgun (WGS) entry which is preliminary data.</text>
</comment>
<dbReference type="EMBL" id="CAJNDS010002144">
    <property type="protein sequence ID" value="CAE7349755.1"/>
    <property type="molecule type" value="Genomic_DNA"/>
</dbReference>
<gene>
    <name evidence="2" type="ORF">SNAT2548_LOCUS18388</name>
</gene>
<dbReference type="Proteomes" id="UP000604046">
    <property type="component" value="Unassembled WGS sequence"/>
</dbReference>
<organism evidence="2 3">
    <name type="scientific">Symbiodinium natans</name>
    <dbReference type="NCBI Taxonomy" id="878477"/>
    <lineage>
        <taxon>Eukaryota</taxon>
        <taxon>Sar</taxon>
        <taxon>Alveolata</taxon>
        <taxon>Dinophyceae</taxon>
        <taxon>Suessiales</taxon>
        <taxon>Symbiodiniaceae</taxon>
        <taxon>Symbiodinium</taxon>
    </lineage>
</organism>
<keyword evidence="3" id="KW-1185">Reference proteome</keyword>
<evidence type="ECO:0000256" key="1">
    <source>
        <dbReference type="SAM" id="Coils"/>
    </source>
</evidence>
<feature type="coiled-coil region" evidence="1">
    <location>
        <begin position="18"/>
        <end position="66"/>
    </location>
</feature>
<dbReference type="AlphaFoldDB" id="A0A812PFV5"/>
<dbReference type="OrthoDB" id="416536at2759"/>
<keyword evidence="1" id="KW-0175">Coiled coil</keyword>
<proteinExistence type="predicted"/>
<evidence type="ECO:0000313" key="2">
    <source>
        <dbReference type="EMBL" id="CAE7349755.1"/>
    </source>
</evidence>
<name>A0A812PFV5_9DINO</name>
<dbReference type="SUPFAM" id="SSF56349">
    <property type="entry name" value="DNA breaking-rejoining enzymes"/>
    <property type="match status" value="1"/>
</dbReference>
<reference evidence="2" key="1">
    <citation type="submission" date="2021-02" db="EMBL/GenBank/DDBJ databases">
        <authorList>
            <person name="Dougan E. K."/>
            <person name="Rhodes N."/>
            <person name="Thang M."/>
            <person name="Chan C."/>
        </authorList>
    </citation>
    <scope>NUCLEOTIDE SEQUENCE</scope>
</reference>
<sequence>MGEPAPELYSSFGPSSSSIDLESRVLELERELEGEREVREALALRVVSLQQELSRMDSRLRALEHHHSFVASQLCIPSASASLEDSSLLHSTCDSGSATTLPGEQPACQAKETSHFPPTPPGLPVFSQPVLDVELESPQSKSSWEVVIAPQTWKTLCIRVLWQPGPAPSPSLHEHKPWLCIHPYLHHFALSVPEQVQNPDPHPCIALCLHRYVKVCLAYFGFLSELGKTLQDLSQTDAVECVFLLHRSSEEESSPTFENVHPTNTLKALRWLIRTVQLHFPDTYSGLFRTLSQPAQCERKESVPLPLDFVAYLEFLVLSMDTLPLDRLLAGSLLVCIWASLRFGDASHVLWSSLIYDNGVLRGVAHRTKTSSRGMPFALHGIGLYGDWASGYLVALHELWNSLALRSPAVPDYLFFVSALLDGNQDIEDFDTLFAPATYAFCLKKLRLLLSSWGRLSPQQISNYTLHSCKSTLLSWAAQQTLPVSFRKQQGHHRSSDSATLYGRDDVYLALETRSPQVWVLRAFGASA</sequence>
<accession>A0A812PFV5</accession>
<protein>
    <submittedName>
        <fullName evidence="2">Uncharacterized protein</fullName>
    </submittedName>
</protein>
<dbReference type="GO" id="GO:0003677">
    <property type="term" value="F:DNA binding"/>
    <property type="evidence" value="ECO:0007669"/>
    <property type="project" value="InterPro"/>
</dbReference>
<evidence type="ECO:0000313" key="3">
    <source>
        <dbReference type="Proteomes" id="UP000604046"/>
    </source>
</evidence>